<feature type="binding site" description="covalent" evidence="13">
    <location>
        <position position="71"/>
    </location>
    <ligand>
        <name>heme</name>
        <dbReference type="ChEBI" id="CHEBI:30413"/>
        <label>2</label>
    </ligand>
</feature>
<feature type="binding site" description="covalent" evidence="13">
    <location>
        <position position="159"/>
    </location>
    <ligand>
        <name>heme</name>
        <dbReference type="ChEBI" id="CHEBI:30413"/>
        <label>4</label>
    </ligand>
</feature>
<feature type="binding site" description="covalent" evidence="13">
    <location>
        <position position="41"/>
    </location>
    <ligand>
        <name>heme</name>
        <dbReference type="ChEBI" id="CHEBI:30413"/>
        <label>1</label>
    </ligand>
</feature>
<name>A0A2P8QZ83_9BACT</name>
<feature type="binding site" description="axial binding residue" evidence="14">
    <location>
        <position position="129"/>
    </location>
    <ligand>
        <name>heme</name>
        <dbReference type="ChEBI" id="CHEBI:30413"/>
        <label>3</label>
    </ligand>
    <ligandPart>
        <name>Fe</name>
        <dbReference type="ChEBI" id="CHEBI:18248"/>
    </ligandPart>
</feature>
<evidence type="ECO:0000256" key="5">
    <source>
        <dbReference type="ARBA" id="ARBA00022617"/>
    </source>
</evidence>
<organism evidence="17 18">
    <name type="scientific">Campylobacter blaseri</name>
    <dbReference type="NCBI Taxonomy" id="2042961"/>
    <lineage>
        <taxon>Bacteria</taxon>
        <taxon>Pseudomonadati</taxon>
        <taxon>Campylobacterota</taxon>
        <taxon>Epsilonproteobacteria</taxon>
        <taxon>Campylobacterales</taxon>
        <taxon>Campylobacteraceae</taxon>
        <taxon>Campylobacter</taxon>
    </lineage>
</organism>
<evidence type="ECO:0000256" key="10">
    <source>
        <dbReference type="ARBA" id="ARBA00023004"/>
    </source>
</evidence>
<evidence type="ECO:0000256" key="15">
    <source>
        <dbReference type="SAM" id="Phobius"/>
    </source>
</evidence>
<keyword evidence="9 15" id="KW-1133">Transmembrane helix</keyword>
<feature type="transmembrane region" description="Helical" evidence="15">
    <location>
        <begin position="9"/>
        <end position="29"/>
    </location>
</feature>
<keyword evidence="3 12" id="KW-0813">Transport</keyword>
<feature type="binding site" description="axial binding residue" evidence="14">
    <location>
        <position position="75"/>
    </location>
    <ligand>
        <name>heme</name>
        <dbReference type="ChEBI" id="CHEBI:30413"/>
        <label>2</label>
    </ligand>
    <ligandPart>
        <name>Fe</name>
        <dbReference type="ChEBI" id="CHEBI:18248"/>
    </ligandPart>
</feature>
<evidence type="ECO:0000313" key="17">
    <source>
        <dbReference type="EMBL" id="PSM51552.1"/>
    </source>
</evidence>
<keyword evidence="7 12" id="KW-0479">Metal-binding</keyword>
<reference evidence="18" key="1">
    <citation type="submission" date="2017-10" db="EMBL/GenBank/DDBJ databases">
        <title>Campylobacter species from seals.</title>
        <authorList>
            <person name="Gilbert M.J."/>
            <person name="Zomer A.L."/>
            <person name="Timmerman A.J."/>
            <person name="Duim B."/>
            <person name="Wagenaar J.A."/>
        </authorList>
    </citation>
    <scope>NUCLEOTIDE SEQUENCE [LARGE SCALE GENOMIC DNA]</scope>
    <source>
        <strain evidence="18">17S00004-5</strain>
    </source>
</reference>
<dbReference type="Gene3D" id="1.10.3820.10">
    <property type="entry name" value="Di-heme elbow motif domain"/>
    <property type="match status" value="1"/>
</dbReference>
<evidence type="ECO:0000256" key="13">
    <source>
        <dbReference type="PIRSR" id="PIRSR000013-1"/>
    </source>
</evidence>
<feature type="binding site" description="axial binding residue" evidence="14">
    <location>
        <position position="95"/>
    </location>
    <ligand>
        <name>heme</name>
        <dbReference type="ChEBI" id="CHEBI:30413"/>
        <label>1</label>
    </ligand>
    <ligandPart>
        <name>Fe</name>
        <dbReference type="ChEBI" id="CHEBI:18248"/>
    </ligandPart>
</feature>
<dbReference type="Proteomes" id="UP000240535">
    <property type="component" value="Unassembled WGS sequence"/>
</dbReference>
<feature type="binding site" description="axial binding residue" evidence="14">
    <location>
        <position position="47"/>
    </location>
    <ligand>
        <name>heme</name>
        <dbReference type="ChEBI" id="CHEBI:30413"/>
        <label>1</label>
    </ligand>
    <ligandPart>
        <name>Fe</name>
        <dbReference type="ChEBI" id="CHEBI:18248"/>
    </ligandPart>
</feature>
<evidence type="ECO:0000256" key="12">
    <source>
        <dbReference type="PIRNR" id="PIRNR000013"/>
    </source>
</evidence>
<keyword evidence="8 12" id="KW-0249">Electron transport</keyword>
<keyword evidence="10 12" id="KW-0408">Iron</keyword>
<dbReference type="InterPro" id="IPR036280">
    <property type="entry name" value="Multihaem_cyt_sf"/>
</dbReference>
<dbReference type="PANTHER" id="PTHR30333">
    <property type="entry name" value="CYTOCHROME C-TYPE PROTEIN"/>
    <property type="match status" value="1"/>
</dbReference>
<dbReference type="InterPro" id="IPR051174">
    <property type="entry name" value="Cytochrome_c-type_ET"/>
</dbReference>
<comment type="subcellular location">
    <subcellularLocation>
        <location evidence="1">Cell membrane</location>
        <topology evidence="1">Single-pass membrane protein</topology>
    </subcellularLocation>
</comment>
<dbReference type="GO" id="GO:0005886">
    <property type="term" value="C:plasma membrane"/>
    <property type="evidence" value="ECO:0007669"/>
    <property type="project" value="UniProtKB-SubCell"/>
</dbReference>
<feature type="binding site" description="covalent" evidence="13">
    <location>
        <position position="128"/>
    </location>
    <ligand>
        <name>heme</name>
        <dbReference type="ChEBI" id="CHEBI:30413"/>
        <label>3</label>
    </ligand>
</feature>
<dbReference type="AlphaFoldDB" id="A0A2P8QZ83"/>
<dbReference type="InterPro" id="IPR005126">
    <property type="entry name" value="NapC/NirT_cyt_c_N"/>
</dbReference>
<gene>
    <name evidence="17" type="ORF">CQ405_07080</name>
</gene>
<accession>A0A2P8QZ83</accession>
<keyword evidence="4" id="KW-1003">Cell membrane</keyword>
<keyword evidence="11 15" id="KW-0472">Membrane</keyword>
<keyword evidence="18" id="KW-1185">Reference proteome</keyword>
<dbReference type="OrthoDB" id="9782159at2"/>
<protein>
    <recommendedName>
        <fullName evidence="12">Cytochrome c-type protein</fullName>
    </recommendedName>
</protein>
<evidence type="ECO:0000256" key="9">
    <source>
        <dbReference type="ARBA" id="ARBA00022989"/>
    </source>
</evidence>
<evidence type="ECO:0000256" key="8">
    <source>
        <dbReference type="ARBA" id="ARBA00022982"/>
    </source>
</evidence>
<dbReference type="InterPro" id="IPR038266">
    <property type="entry name" value="NapC/NirT_cytc_sf"/>
</dbReference>
<evidence type="ECO:0000256" key="2">
    <source>
        <dbReference type="ARBA" id="ARBA00007395"/>
    </source>
</evidence>
<keyword evidence="5 12" id="KW-0349">Heme</keyword>
<dbReference type="GO" id="GO:0009055">
    <property type="term" value="F:electron transfer activity"/>
    <property type="evidence" value="ECO:0007669"/>
    <property type="project" value="TreeGrafter"/>
</dbReference>
<proteinExistence type="inferred from homology"/>
<comment type="caution">
    <text evidence="17">The sequence shown here is derived from an EMBL/GenBank/DDBJ whole genome shotgun (WGS) entry which is preliminary data.</text>
</comment>
<dbReference type="Pfam" id="PF03264">
    <property type="entry name" value="Cytochrom_NNT"/>
    <property type="match status" value="1"/>
</dbReference>
<feature type="binding site" description="axial binding residue" evidence="14">
    <location>
        <position position="168"/>
    </location>
    <ligand>
        <name>heme</name>
        <dbReference type="ChEBI" id="CHEBI:30413"/>
        <label>2</label>
    </ligand>
    <ligandPart>
        <name>Fe</name>
        <dbReference type="ChEBI" id="CHEBI:18248"/>
    </ligandPart>
</feature>
<dbReference type="EMBL" id="PDHH01000006">
    <property type="protein sequence ID" value="PSM51552.1"/>
    <property type="molecule type" value="Genomic_DNA"/>
</dbReference>
<evidence type="ECO:0000256" key="11">
    <source>
        <dbReference type="ARBA" id="ARBA00023136"/>
    </source>
</evidence>
<evidence type="ECO:0000256" key="14">
    <source>
        <dbReference type="PIRSR" id="PIRSR000013-2"/>
    </source>
</evidence>
<dbReference type="SUPFAM" id="SSF48695">
    <property type="entry name" value="Multiheme cytochromes"/>
    <property type="match status" value="1"/>
</dbReference>
<feature type="binding site" description="covalent" evidence="13">
    <location>
        <position position="74"/>
    </location>
    <ligand>
        <name>heme</name>
        <dbReference type="ChEBI" id="CHEBI:30413"/>
        <label>2</label>
    </ligand>
</feature>
<comment type="PTM">
    <text evidence="12">Binds 4 heme groups per subunit.</text>
</comment>
<evidence type="ECO:0000256" key="7">
    <source>
        <dbReference type="ARBA" id="ARBA00022723"/>
    </source>
</evidence>
<dbReference type="GO" id="GO:0046872">
    <property type="term" value="F:metal ion binding"/>
    <property type="evidence" value="ECO:0007669"/>
    <property type="project" value="UniProtKB-KW"/>
</dbReference>
<dbReference type="GO" id="GO:0020037">
    <property type="term" value="F:heme binding"/>
    <property type="evidence" value="ECO:0007669"/>
    <property type="project" value="InterPro"/>
</dbReference>
<feature type="binding site" description="covalent" evidence="13">
    <location>
        <position position="125"/>
    </location>
    <ligand>
        <name>heme</name>
        <dbReference type="ChEBI" id="CHEBI:30413"/>
        <label>3</label>
    </ligand>
</feature>
<feature type="binding site" description="covalent" evidence="13">
    <location>
        <position position="162"/>
    </location>
    <ligand>
        <name>heme</name>
        <dbReference type="ChEBI" id="CHEBI:30413"/>
        <label>4</label>
    </ligand>
</feature>
<evidence type="ECO:0000259" key="16">
    <source>
        <dbReference type="Pfam" id="PF03264"/>
    </source>
</evidence>
<feature type="binding site" description="axial binding residue" evidence="14">
    <location>
        <position position="163"/>
    </location>
    <ligand>
        <name>heme</name>
        <dbReference type="ChEBI" id="CHEBI:30413"/>
        <label>4</label>
    </ligand>
    <ligandPart>
        <name>Fe</name>
        <dbReference type="ChEBI" id="CHEBI:18248"/>
    </ligandPart>
</feature>
<dbReference type="GO" id="GO:0009061">
    <property type="term" value="P:anaerobic respiration"/>
    <property type="evidence" value="ECO:0007669"/>
    <property type="project" value="TreeGrafter"/>
</dbReference>
<evidence type="ECO:0000256" key="4">
    <source>
        <dbReference type="ARBA" id="ARBA00022475"/>
    </source>
</evidence>
<feature type="binding site" evidence="13">
    <location>
        <position position="95"/>
    </location>
    <ligand>
        <name>a menaquinol</name>
        <dbReference type="ChEBI" id="CHEBI:18151"/>
    </ligand>
</feature>
<evidence type="ECO:0000313" key="18">
    <source>
        <dbReference type="Proteomes" id="UP000240535"/>
    </source>
</evidence>
<dbReference type="PANTHER" id="PTHR30333:SF3">
    <property type="entry name" value="CYTOCHROME C-TYPE PROTEIN TORY"/>
    <property type="match status" value="1"/>
</dbReference>
<sequence length="186" mass="21115">MAKGKKQFFVWSSIMIGIVVGLISSMGVADVLHMTGHGYTCTMCHTMDPMNASYHEDVHGGKNKLGVKALCSDCHLDHTNSFTYVLTKMKVSINDGYKTVFTDTNKIDWRRKREERSHFVYDSGCLKCHSNLEDVMQSGKAFLPHRDYFVLGNKNNKSCVDCHQNVGHKNLGLFIDKFEKTKEKNN</sequence>
<comment type="similarity">
    <text evidence="2">Belongs to the NapC/NirT/NrfH family.</text>
</comment>
<feature type="binding site" description="covalent" evidence="13">
    <location>
        <position position="44"/>
    </location>
    <ligand>
        <name>heme</name>
        <dbReference type="ChEBI" id="CHEBI:30413"/>
        <label>1</label>
    </ligand>
</feature>
<dbReference type="PIRSF" id="PIRSF000013">
    <property type="entry name" value="4_hem_cytochrm_NapC"/>
    <property type="match status" value="1"/>
</dbReference>
<dbReference type="RefSeq" id="WP_106872126.1">
    <property type="nucleotide sequence ID" value="NZ_CP053841.1"/>
</dbReference>
<evidence type="ECO:0000256" key="1">
    <source>
        <dbReference type="ARBA" id="ARBA00004162"/>
    </source>
</evidence>
<evidence type="ECO:0000256" key="6">
    <source>
        <dbReference type="ARBA" id="ARBA00022692"/>
    </source>
</evidence>
<keyword evidence="6 15" id="KW-0812">Transmembrane</keyword>
<dbReference type="GO" id="GO:0019333">
    <property type="term" value="P:denitrification pathway"/>
    <property type="evidence" value="ECO:0007669"/>
    <property type="project" value="InterPro"/>
</dbReference>
<comment type="cofactor">
    <cofactor evidence="13">
        <name>heme</name>
        <dbReference type="ChEBI" id="CHEBI:30413"/>
    </cofactor>
    <text evidence="13">Binds 4 heme groups per subunit.</text>
</comment>
<dbReference type="InterPro" id="IPR024717">
    <property type="entry name" value="NapC/NirT/NrfH"/>
</dbReference>
<evidence type="ECO:0000256" key="3">
    <source>
        <dbReference type="ARBA" id="ARBA00022448"/>
    </source>
</evidence>
<feature type="domain" description="NapC/NirT cytochrome c N-terminal" evidence="16">
    <location>
        <begin position="6"/>
        <end position="170"/>
    </location>
</feature>